<name>A0A7W8FX65_9FIRM</name>
<sequence length="125" mass="14564">MADTFKKELKTAEEQEIYKVWRKINDAMITKDRKTLEQLYADDRKFVHMSGKTQTKQEYLDEIMDGTLNYYHTDLKEIEICVNGKEAELSAVSYFQAKVYGMSGTFPMHTAARFKKVDGKWICTG</sequence>
<dbReference type="Pfam" id="PF14534">
    <property type="entry name" value="DUF4440"/>
    <property type="match status" value="1"/>
</dbReference>
<dbReference type="EMBL" id="JACHHK010000002">
    <property type="protein sequence ID" value="MBB5182662.1"/>
    <property type="molecule type" value="Genomic_DNA"/>
</dbReference>
<evidence type="ECO:0000313" key="3">
    <source>
        <dbReference type="Proteomes" id="UP000539953"/>
    </source>
</evidence>
<dbReference type="InterPro" id="IPR027843">
    <property type="entry name" value="DUF4440"/>
</dbReference>
<gene>
    <name evidence="2" type="ORF">HNQ47_000681</name>
</gene>
<dbReference type="Proteomes" id="UP000539953">
    <property type="component" value="Unassembled WGS sequence"/>
</dbReference>
<organism evidence="2 3">
    <name type="scientific">Catenisphaera adipataccumulans</name>
    <dbReference type="NCBI Taxonomy" id="700500"/>
    <lineage>
        <taxon>Bacteria</taxon>
        <taxon>Bacillati</taxon>
        <taxon>Bacillota</taxon>
        <taxon>Erysipelotrichia</taxon>
        <taxon>Erysipelotrichales</taxon>
        <taxon>Erysipelotrichaceae</taxon>
        <taxon>Catenisphaera</taxon>
    </lineage>
</organism>
<reference evidence="2 3" key="1">
    <citation type="submission" date="2020-08" db="EMBL/GenBank/DDBJ databases">
        <title>Genomic Encyclopedia of Type Strains, Phase IV (KMG-IV): sequencing the most valuable type-strain genomes for metagenomic binning, comparative biology and taxonomic classification.</title>
        <authorList>
            <person name="Goeker M."/>
        </authorList>
    </citation>
    <scope>NUCLEOTIDE SEQUENCE [LARGE SCALE GENOMIC DNA]</scope>
    <source>
        <strain evidence="2 3">DSM 25799</strain>
    </source>
</reference>
<accession>A0A7W8FX65</accession>
<evidence type="ECO:0000259" key="1">
    <source>
        <dbReference type="Pfam" id="PF14534"/>
    </source>
</evidence>
<dbReference type="SUPFAM" id="SSF54427">
    <property type="entry name" value="NTF2-like"/>
    <property type="match status" value="1"/>
</dbReference>
<protein>
    <submittedName>
        <fullName evidence="2">Bisphosphoglycerate-dependent phosphoglycerate mutase</fullName>
    </submittedName>
</protein>
<proteinExistence type="predicted"/>
<dbReference type="RefSeq" id="WP_183327525.1">
    <property type="nucleotide sequence ID" value="NZ_JACHHK010000002.1"/>
</dbReference>
<dbReference type="Gene3D" id="3.10.450.50">
    <property type="match status" value="1"/>
</dbReference>
<comment type="caution">
    <text evidence="2">The sequence shown here is derived from an EMBL/GenBank/DDBJ whole genome shotgun (WGS) entry which is preliminary data.</text>
</comment>
<dbReference type="AlphaFoldDB" id="A0A7W8FX65"/>
<keyword evidence="3" id="KW-1185">Reference proteome</keyword>
<dbReference type="InterPro" id="IPR032710">
    <property type="entry name" value="NTF2-like_dom_sf"/>
</dbReference>
<evidence type="ECO:0000313" key="2">
    <source>
        <dbReference type="EMBL" id="MBB5182662.1"/>
    </source>
</evidence>
<feature type="domain" description="DUF4440" evidence="1">
    <location>
        <begin position="19"/>
        <end position="122"/>
    </location>
</feature>